<proteinExistence type="predicted"/>
<dbReference type="Proteomes" id="UP000215902">
    <property type="component" value="Unassembled WGS sequence"/>
</dbReference>
<protein>
    <submittedName>
        <fullName evidence="1">Uncharacterized protein</fullName>
    </submittedName>
</protein>
<comment type="caution">
    <text evidence="1">The sequence shown here is derived from an EMBL/GenBank/DDBJ whole genome shotgun (WGS) entry which is preliminary data.</text>
</comment>
<gene>
    <name evidence="1" type="ORF">BOX15_Mlig007073g2</name>
</gene>
<accession>A0A267E2H9</accession>
<evidence type="ECO:0000313" key="1">
    <source>
        <dbReference type="EMBL" id="PAA55750.1"/>
    </source>
</evidence>
<organism evidence="1 2">
    <name type="scientific">Macrostomum lignano</name>
    <dbReference type="NCBI Taxonomy" id="282301"/>
    <lineage>
        <taxon>Eukaryota</taxon>
        <taxon>Metazoa</taxon>
        <taxon>Spiralia</taxon>
        <taxon>Lophotrochozoa</taxon>
        <taxon>Platyhelminthes</taxon>
        <taxon>Rhabditophora</taxon>
        <taxon>Macrostomorpha</taxon>
        <taxon>Macrostomida</taxon>
        <taxon>Macrostomidae</taxon>
        <taxon>Macrostomum</taxon>
    </lineage>
</organism>
<reference evidence="1 2" key="1">
    <citation type="submission" date="2017-06" db="EMBL/GenBank/DDBJ databases">
        <title>A platform for efficient transgenesis in Macrostomum lignano, a flatworm model organism for stem cell research.</title>
        <authorList>
            <person name="Berezikov E."/>
        </authorList>
    </citation>
    <scope>NUCLEOTIDE SEQUENCE [LARGE SCALE GENOMIC DNA]</scope>
    <source>
        <strain evidence="1">DV1</strain>
        <tissue evidence="1">Whole organism</tissue>
    </source>
</reference>
<dbReference type="AlphaFoldDB" id="A0A267E2H9"/>
<keyword evidence="2" id="KW-1185">Reference proteome</keyword>
<dbReference type="EMBL" id="NIVC01002712">
    <property type="protein sequence ID" value="PAA55750.1"/>
    <property type="molecule type" value="Genomic_DNA"/>
</dbReference>
<feature type="non-terminal residue" evidence="1">
    <location>
        <position position="1"/>
    </location>
</feature>
<sequence length="192" mass="20849">LKVAAPISDSHWRLSKCSTASYSLPASPQPLPVSGIGQLAHCCQSLALDIWLSAASLWHWTSGSVLPASGIGHLAQCCQPLALDSWLTAASLWHWTAGSLLPVSGIGKLDYFHFQYRPLHLTAVLALQQNISVCANFRKCQKVASKPTERSNSRLQQRQLLCRHAGAATPGCQKTFVQRKGYLGKVNSRMGC</sequence>
<evidence type="ECO:0000313" key="2">
    <source>
        <dbReference type="Proteomes" id="UP000215902"/>
    </source>
</evidence>
<name>A0A267E2H9_9PLAT</name>